<organism evidence="20">
    <name type="scientific">Graphocephala atropunctata</name>
    <dbReference type="NCBI Taxonomy" id="36148"/>
    <lineage>
        <taxon>Eukaryota</taxon>
        <taxon>Metazoa</taxon>
        <taxon>Ecdysozoa</taxon>
        <taxon>Arthropoda</taxon>
        <taxon>Hexapoda</taxon>
        <taxon>Insecta</taxon>
        <taxon>Pterygota</taxon>
        <taxon>Neoptera</taxon>
        <taxon>Paraneoptera</taxon>
        <taxon>Hemiptera</taxon>
        <taxon>Auchenorrhyncha</taxon>
        <taxon>Membracoidea</taxon>
        <taxon>Cicadellidae</taxon>
        <taxon>Cicadellinae</taxon>
        <taxon>Cicadellini</taxon>
        <taxon>Graphocephala</taxon>
    </lineage>
</organism>
<dbReference type="EMBL" id="GEBQ01010984">
    <property type="protein sequence ID" value="JAT28993.1"/>
    <property type="molecule type" value="Transcribed_RNA"/>
</dbReference>
<feature type="region of interest" description="Disordered" evidence="16">
    <location>
        <begin position="1"/>
        <end position="21"/>
    </location>
</feature>
<feature type="coiled-coil region" evidence="15">
    <location>
        <begin position="512"/>
        <end position="581"/>
    </location>
</feature>
<dbReference type="SUPFAM" id="SSF103652">
    <property type="entry name" value="G protein-binding domain"/>
    <property type="match status" value="1"/>
</dbReference>
<evidence type="ECO:0000313" key="20">
    <source>
        <dbReference type="EMBL" id="JAT35368.1"/>
    </source>
</evidence>
<keyword evidence="7" id="KW-0254">Endocytosis</keyword>
<feature type="region of interest" description="Disordered" evidence="16">
    <location>
        <begin position="32"/>
        <end position="51"/>
    </location>
</feature>
<comment type="similarity">
    <text evidence="3">Belongs to the rabaptin family.</text>
</comment>
<dbReference type="FunFam" id="1.20.5.730:FF:000005">
    <property type="entry name" value="RABaptiN (Rab effector)"/>
    <property type="match status" value="1"/>
</dbReference>
<dbReference type="Gene3D" id="1.20.1170.10">
    <property type="match status" value="1"/>
</dbReference>
<dbReference type="GO" id="GO:0015031">
    <property type="term" value="P:protein transport"/>
    <property type="evidence" value="ECO:0007669"/>
    <property type="project" value="UniProtKB-KW"/>
</dbReference>
<evidence type="ECO:0000259" key="17">
    <source>
        <dbReference type="PROSITE" id="PS50178"/>
    </source>
</evidence>
<evidence type="ECO:0000256" key="14">
    <source>
        <dbReference type="PROSITE-ProRule" id="PRU00091"/>
    </source>
</evidence>
<dbReference type="GO" id="GO:0008270">
    <property type="term" value="F:zinc ion binding"/>
    <property type="evidence" value="ECO:0007669"/>
    <property type="project" value="UniProtKB-KW"/>
</dbReference>
<keyword evidence="13 15" id="KW-0175">Coiled coil</keyword>
<feature type="compositionally biased region" description="Polar residues" evidence="16">
    <location>
        <begin position="270"/>
        <end position="298"/>
    </location>
</feature>
<keyword evidence="6" id="KW-0597">Phosphoprotein</keyword>
<dbReference type="Pfam" id="PF03528">
    <property type="entry name" value="Rabaptin"/>
    <property type="match status" value="2"/>
</dbReference>
<evidence type="ECO:0000256" key="10">
    <source>
        <dbReference type="ARBA" id="ARBA00022771"/>
    </source>
</evidence>
<evidence type="ECO:0000313" key="19">
    <source>
        <dbReference type="EMBL" id="JAT28993.1"/>
    </source>
</evidence>
<keyword evidence="4" id="KW-0813">Transport</keyword>
<evidence type="ECO:0000256" key="15">
    <source>
        <dbReference type="SAM" id="Coils"/>
    </source>
</evidence>
<dbReference type="Gene3D" id="3.30.40.10">
    <property type="entry name" value="Zinc/RING finger domain, C3HC4 (zinc finger)"/>
    <property type="match status" value="1"/>
</dbReference>
<dbReference type="InterPro" id="IPR015390">
    <property type="entry name" value="Rabaptin_Rab5-bd_dom"/>
</dbReference>
<keyword evidence="9" id="KW-0967">Endosome</keyword>
<keyword evidence="12" id="KW-0653">Protein transport</keyword>
<evidence type="ECO:0000256" key="13">
    <source>
        <dbReference type="ARBA" id="ARBA00023054"/>
    </source>
</evidence>
<dbReference type="EMBL" id="GEBQ01027537">
    <property type="protein sequence ID" value="JAT12440.1"/>
    <property type="molecule type" value="Transcribed_RNA"/>
</dbReference>
<comment type="subcellular location">
    <subcellularLocation>
        <location evidence="2">Cytoplasm</location>
    </subcellularLocation>
    <subcellularLocation>
        <location evidence="1">Early endosome</location>
    </subcellularLocation>
</comment>
<feature type="domain" description="FYVE-type" evidence="17">
    <location>
        <begin position="618"/>
        <end position="676"/>
    </location>
</feature>
<evidence type="ECO:0000256" key="8">
    <source>
        <dbReference type="ARBA" id="ARBA00022723"/>
    </source>
</evidence>
<evidence type="ECO:0000256" key="3">
    <source>
        <dbReference type="ARBA" id="ARBA00006603"/>
    </source>
</evidence>
<dbReference type="GO" id="GO:0008083">
    <property type="term" value="F:growth factor activity"/>
    <property type="evidence" value="ECO:0007669"/>
    <property type="project" value="InterPro"/>
</dbReference>
<sequence>MESPENESTHPSKDSVADDNDVFLKLQQLTDRATQHETEKQQMREEFGLQRAKMKELYLQKEEEIKRGSSEQTRLTGELKRLQSDLDEARVQATLARLDLEEEKRKFQDEVASLQQLVTETVEESSRYESELKDLRRANERLEAEVTELRGQSHEAPLLAAPGAMISTLARRVASQLGADSAAPAPPPAPIIATADNLEESMRKVNKYAKEDAEVLRSLVIPLEEEINALKEKLRANDQLLRKYQEEGSHAESLDTTSSILESPALDSASISGQENIKGSSTTSSQPRVPTSPLQNSAEGKLLDASPEPSKASECDMCLNYETQLVSEQRRVAELSKQLGLLERCRDDLQKEMANRKDMEQKWNENKEEHKAQVSELLQRVTSSEAALKEVRSTFGQMSTSLTRELDRLRVQREQSQRDLDSIQLENEKLVGRYNAHSQELQDAFIDLPDKVEELQEMVLKCREDLIAARVGQERAEAVAATQREEAQLYLSQSEADQQQRQQLENSLAAEINVLKTQLNKEEMLRKEKQKRIQIMEQAEVNMRSEMDDLKSQLDNIKHAKKILEDDVNELRSRVTSLQTELDNGETVQKDFVLLSQSLQQELERIRSADTQVRWEHLEDVDECHGCRSPFTTNRQKNHCRHCIRVFCANCLSHTVMSGPNHRPSKVCDVCHTLLDRDTAPYFSTDPPHAND</sequence>
<dbReference type="PANTHER" id="PTHR31179:SF7">
    <property type="entry name" value="FYVE-TYPE DOMAIN-CONTAINING PROTEIN"/>
    <property type="match status" value="1"/>
</dbReference>
<evidence type="ECO:0000256" key="9">
    <source>
        <dbReference type="ARBA" id="ARBA00022753"/>
    </source>
</evidence>
<dbReference type="InterPro" id="IPR018514">
    <property type="entry name" value="Rabaptin_CC"/>
</dbReference>
<dbReference type="CDD" id="cd15739">
    <property type="entry name" value="FYVE_RABE_unchar"/>
    <property type="match status" value="1"/>
</dbReference>
<dbReference type="GO" id="GO:0006897">
    <property type="term" value="P:endocytosis"/>
    <property type="evidence" value="ECO:0007669"/>
    <property type="project" value="UniProtKB-KW"/>
</dbReference>
<evidence type="ECO:0000256" key="5">
    <source>
        <dbReference type="ARBA" id="ARBA00022490"/>
    </source>
</evidence>
<evidence type="ECO:0000256" key="11">
    <source>
        <dbReference type="ARBA" id="ARBA00022833"/>
    </source>
</evidence>
<dbReference type="SMART" id="SM00064">
    <property type="entry name" value="FYVE"/>
    <property type="match status" value="1"/>
</dbReference>
<dbReference type="InterPro" id="IPR000306">
    <property type="entry name" value="Znf_FYVE"/>
</dbReference>
<keyword evidence="8" id="KW-0479">Metal-binding</keyword>
<evidence type="ECO:0000256" key="2">
    <source>
        <dbReference type="ARBA" id="ARBA00004496"/>
    </source>
</evidence>
<keyword evidence="5" id="KW-0963">Cytoplasm</keyword>
<dbReference type="Pfam" id="PF01363">
    <property type="entry name" value="FYVE"/>
    <property type="match status" value="1"/>
</dbReference>
<dbReference type="InterPro" id="IPR017455">
    <property type="entry name" value="Znf_FYVE-rel"/>
</dbReference>
<name>A0A1B6MHF2_9HEMI</name>
<accession>A0A1B6MHF2</accession>
<dbReference type="SUPFAM" id="SSF57903">
    <property type="entry name" value="FYVE/PHD zinc finger"/>
    <property type="match status" value="1"/>
</dbReference>
<evidence type="ECO:0000313" key="18">
    <source>
        <dbReference type="EMBL" id="JAT12440.1"/>
    </source>
</evidence>
<evidence type="ECO:0000256" key="6">
    <source>
        <dbReference type="ARBA" id="ARBA00022553"/>
    </source>
</evidence>
<evidence type="ECO:0000256" key="4">
    <source>
        <dbReference type="ARBA" id="ARBA00022448"/>
    </source>
</evidence>
<evidence type="ECO:0000256" key="7">
    <source>
        <dbReference type="ARBA" id="ARBA00022583"/>
    </source>
</evidence>
<feature type="coiled-coil region" evidence="15">
    <location>
        <begin position="318"/>
        <end position="433"/>
    </location>
</feature>
<proteinExistence type="inferred from homology"/>
<dbReference type="PROSITE" id="PS50178">
    <property type="entry name" value="ZF_FYVE"/>
    <property type="match status" value="1"/>
</dbReference>
<dbReference type="InterPro" id="IPR011011">
    <property type="entry name" value="Znf_FYVE_PHD"/>
</dbReference>
<reference evidence="20" key="1">
    <citation type="submission" date="2015-11" db="EMBL/GenBank/DDBJ databases">
        <title>De novo transcriptome assembly of four potential Pierce s Disease insect vectors from Arizona vineyards.</title>
        <authorList>
            <person name="Tassone E.E."/>
        </authorList>
    </citation>
    <scope>NUCLEOTIDE SEQUENCE</scope>
</reference>
<evidence type="ECO:0000256" key="12">
    <source>
        <dbReference type="ARBA" id="ARBA00022927"/>
    </source>
</evidence>
<dbReference type="InterPro" id="IPR013083">
    <property type="entry name" value="Znf_RING/FYVE/PHD"/>
</dbReference>
<gene>
    <name evidence="19" type="ORF">g.45583</name>
    <name evidence="20" type="ORF">g.45585</name>
    <name evidence="18" type="ORF">g.45595</name>
</gene>
<evidence type="ECO:0000256" key="16">
    <source>
        <dbReference type="SAM" id="MobiDB-lite"/>
    </source>
</evidence>
<dbReference type="InterPro" id="IPR003914">
    <property type="entry name" value="Rabaptin"/>
</dbReference>
<dbReference type="Gene3D" id="1.20.5.730">
    <property type="entry name" value="Single helix bin"/>
    <property type="match status" value="1"/>
</dbReference>
<keyword evidence="10 14" id="KW-0863">Zinc-finger</keyword>
<feature type="region of interest" description="Disordered" evidence="16">
    <location>
        <begin position="270"/>
        <end position="313"/>
    </location>
</feature>
<dbReference type="GO" id="GO:0005769">
    <property type="term" value="C:early endosome"/>
    <property type="evidence" value="ECO:0007669"/>
    <property type="project" value="UniProtKB-SubCell"/>
</dbReference>
<feature type="coiled-coil region" evidence="15">
    <location>
        <begin position="72"/>
        <end position="152"/>
    </location>
</feature>
<dbReference type="GO" id="GO:0005096">
    <property type="term" value="F:GTPase activator activity"/>
    <property type="evidence" value="ECO:0007669"/>
    <property type="project" value="InterPro"/>
</dbReference>
<evidence type="ECO:0000256" key="1">
    <source>
        <dbReference type="ARBA" id="ARBA00004412"/>
    </source>
</evidence>
<dbReference type="PANTHER" id="PTHR31179">
    <property type="entry name" value="RAB GTPASE-BINDING EFFECTOR PROTEIN"/>
    <property type="match status" value="1"/>
</dbReference>
<dbReference type="Pfam" id="PF09311">
    <property type="entry name" value="Rab5-bind"/>
    <property type="match status" value="1"/>
</dbReference>
<feature type="compositionally biased region" description="Basic and acidic residues" evidence="16">
    <location>
        <begin position="7"/>
        <end position="16"/>
    </location>
</feature>
<feature type="compositionally biased region" description="Basic and acidic residues" evidence="16">
    <location>
        <begin position="33"/>
        <end position="51"/>
    </location>
</feature>
<protein>
    <recommendedName>
        <fullName evidence="17">FYVE-type domain-containing protein</fullName>
    </recommendedName>
</protein>
<dbReference type="EMBL" id="GEBQ01004609">
    <property type="protein sequence ID" value="JAT35368.1"/>
    <property type="molecule type" value="Transcribed_RNA"/>
</dbReference>
<keyword evidence="11" id="KW-0862">Zinc</keyword>
<dbReference type="AlphaFoldDB" id="A0A1B6MHF2"/>